<evidence type="ECO:0000256" key="3">
    <source>
        <dbReference type="ARBA" id="ARBA00022692"/>
    </source>
</evidence>
<dbReference type="AlphaFoldDB" id="A0AAR5PYJ1"/>
<evidence type="ECO:0000256" key="8">
    <source>
        <dbReference type="ARBA" id="ARBA00023224"/>
    </source>
</evidence>
<feature type="transmembrane region" description="Helical" evidence="9">
    <location>
        <begin position="94"/>
        <end position="117"/>
    </location>
</feature>
<feature type="domain" description="G-protein coupled receptors family 1 profile" evidence="10">
    <location>
        <begin position="71"/>
        <end position="209"/>
    </location>
</feature>
<feature type="transmembrane region" description="Helical" evidence="9">
    <location>
        <begin position="56"/>
        <end position="82"/>
    </location>
</feature>
<proteinExistence type="predicted"/>
<dbReference type="SUPFAM" id="SSF81321">
    <property type="entry name" value="Family A G protein-coupled receptor-like"/>
    <property type="match status" value="1"/>
</dbReference>
<dbReference type="EnsemblMetazoa" id="XM_019910453.1">
    <property type="protein sequence ID" value="XP_019766012.1"/>
    <property type="gene ID" value="LOC109541573"/>
</dbReference>
<keyword evidence="5" id="KW-0297">G-protein coupled receptor</keyword>
<reference evidence="12" key="1">
    <citation type="journal article" date="2013" name="Genome Biol.">
        <title>Draft genome of the mountain pine beetle, Dendroctonus ponderosae Hopkins, a major forest pest.</title>
        <authorList>
            <person name="Keeling C.I."/>
            <person name="Yuen M.M."/>
            <person name="Liao N.Y."/>
            <person name="Docking T.R."/>
            <person name="Chan S.K."/>
            <person name="Taylor G.A."/>
            <person name="Palmquist D.L."/>
            <person name="Jackman S.D."/>
            <person name="Nguyen A."/>
            <person name="Li M."/>
            <person name="Henderson H."/>
            <person name="Janes J.K."/>
            <person name="Zhao Y."/>
            <person name="Pandoh P."/>
            <person name="Moore R."/>
            <person name="Sperling F.A."/>
            <person name="Huber D.P."/>
            <person name="Birol I."/>
            <person name="Jones S.J."/>
            <person name="Bohlmann J."/>
        </authorList>
    </citation>
    <scope>NUCLEOTIDE SEQUENCE</scope>
</reference>
<evidence type="ECO:0000256" key="4">
    <source>
        <dbReference type="ARBA" id="ARBA00022989"/>
    </source>
</evidence>
<dbReference type="PROSITE" id="PS50262">
    <property type="entry name" value="G_PROTEIN_RECEP_F1_2"/>
    <property type="match status" value="1"/>
</dbReference>
<dbReference type="InterPro" id="IPR017452">
    <property type="entry name" value="GPCR_Rhodpsn_7TM"/>
</dbReference>
<evidence type="ECO:0000313" key="12">
    <source>
        <dbReference type="Proteomes" id="UP000019118"/>
    </source>
</evidence>
<protein>
    <recommendedName>
        <fullName evidence="10">G-protein coupled receptors family 1 profile domain-containing protein</fullName>
    </recommendedName>
</protein>
<reference evidence="11" key="2">
    <citation type="submission" date="2024-08" db="UniProtKB">
        <authorList>
            <consortium name="EnsemblMetazoa"/>
        </authorList>
    </citation>
    <scope>IDENTIFICATION</scope>
</reference>
<evidence type="ECO:0000256" key="7">
    <source>
        <dbReference type="ARBA" id="ARBA00023170"/>
    </source>
</evidence>
<dbReference type="PANTHER" id="PTHR24249">
    <property type="entry name" value="HISTAMINE RECEPTOR-RELATED G-PROTEIN COUPLED RECEPTOR"/>
    <property type="match status" value="1"/>
</dbReference>
<dbReference type="Proteomes" id="UP000019118">
    <property type="component" value="Unassembled WGS sequence"/>
</dbReference>
<dbReference type="GO" id="GO:0004930">
    <property type="term" value="F:G protein-coupled receptor activity"/>
    <property type="evidence" value="ECO:0007669"/>
    <property type="project" value="UniProtKB-KW"/>
</dbReference>
<keyword evidence="4 9" id="KW-1133">Transmembrane helix</keyword>
<sequence>MITRINRTYSSATSEPTTTEFFFDLNEMLQMNESLNNSELSFCDGSDRVQYERKYLILPILLISCFIAMVVNIIVISSAYWIRCSMTPNLKISLSLAAADATSSTMYGLLLLISEYGFSLGMIPCLIDLLRLSGIVITVVHLLALSLNHYIGILKPLHYNSIVTSRKVSAVIWVLWLVPFVTVVSICTGFDSDGTFWNNFLNNTDVPPL</sequence>
<accession>A0AAR5PYJ1</accession>
<dbReference type="Gene3D" id="1.20.1070.10">
    <property type="entry name" value="Rhodopsin 7-helix transmembrane proteins"/>
    <property type="match status" value="1"/>
</dbReference>
<keyword evidence="2" id="KW-1003">Cell membrane</keyword>
<comment type="subcellular location">
    <subcellularLocation>
        <location evidence="1">Cell membrane</location>
        <topology evidence="1">Multi-pass membrane protein</topology>
    </subcellularLocation>
</comment>
<evidence type="ECO:0000256" key="1">
    <source>
        <dbReference type="ARBA" id="ARBA00004651"/>
    </source>
</evidence>
<keyword evidence="12" id="KW-1185">Reference proteome</keyword>
<keyword evidence="3 9" id="KW-0812">Transmembrane</keyword>
<dbReference type="GO" id="GO:0005886">
    <property type="term" value="C:plasma membrane"/>
    <property type="evidence" value="ECO:0007669"/>
    <property type="project" value="UniProtKB-SubCell"/>
</dbReference>
<dbReference type="CDD" id="cd00637">
    <property type="entry name" value="7tm_classA_rhodopsin-like"/>
    <property type="match status" value="1"/>
</dbReference>
<dbReference type="KEGG" id="dpa:109541573"/>
<evidence type="ECO:0000256" key="9">
    <source>
        <dbReference type="SAM" id="Phobius"/>
    </source>
</evidence>
<evidence type="ECO:0000256" key="2">
    <source>
        <dbReference type="ARBA" id="ARBA00022475"/>
    </source>
</evidence>
<evidence type="ECO:0000259" key="10">
    <source>
        <dbReference type="PROSITE" id="PS50262"/>
    </source>
</evidence>
<evidence type="ECO:0000256" key="5">
    <source>
        <dbReference type="ARBA" id="ARBA00023040"/>
    </source>
</evidence>
<dbReference type="GeneID" id="109541573"/>
<keyword evidence="7" id="KW-0675">Receptor</keyword>
<dbReference type="PANTHER" id="PTHR24249:SF418">
    <property type="entry name" value="G-PROTEIN COUPLED RECEPTORS FAMILY 1 PROFILE DOMAIN-CONTAINING PROTEIN"/>
    <property type="match status" value="1"/>
</dbReference>
<organism evidence="11 12">
    <name type="scientific">Dendroctonus ponderosae</name>
    <name type="common">Mountain pine beetle</name>
    <dbReference type="NCBI Taxonomy" id="77166"/>
    <lineage>
        <taxon>Eukaryota</taxon>
        <taxon>Metazoa</taxon>
        <taxon>Ecdysozoa</taxon>
        <taxon>Arthropoda</taxon>
        <taxon>Hexapoda</taxon>
        <taxon>Insecta</taxon>
        <taxon>Pterygota</taxon>
        <taxon>Neoptera</taxon>
        <taxon>Endopterygota</taxon>
        <taxon>Coleoptera</taxon>
        <taxon>Polyphaga</taxon>
        <taxon>Cucujiformia</taxon>
        <taxon>Curculionidae</taxon>
        <taxon>Scolytinae</taxon>
        <taxon>Dendroctonus</taxon>
    </lineage>
</organism>
<feature type="transmembrane region" description="Helical" evidence="9">
    <location>
        <begin position="129"/>
        <end position="151"/>
    </location>
</feature>
<dbReference type="InterPro" id="IPR050569">
    <property type="entry name" value="TAAR"/>
</dbReference>
<evidence type="ECO:0000256" key="6">
    <source>
        <dbReference type="ARBA" id="ARBA00023136"/>
    </source>
</evidence>
<keyword evidence="8" id="KW-0807">Transducer</keyword>
<keyword evidence="6 9" id="KW-0472">Membrane</keyword>
<name>A0AAR5PYJ1_DENPD</name>
<feature type="transmembrane region" description="Helical" evidence="9">
    <location>
        <begin position="171"/>
        <end position="190"/>
    </location>
</feature>
<evidence type="ECO:0000313" key="11">
    <source>
        <dbReference type="EnsemblMetazoa" id="XP_019766012.1"/>
    </source>
</evidence>